<dbReference type="PANTHER" id="PTHR33695">
    <property type="entry name" value="LIPOPROTEIN SIGNAL PEPTIDASE"/>
    <property type="match status" value="1"/>
</dbReference>
<organism evidence="11 12">
    <name type="scientific">Daejeonella rubra</name>
    <dbReference type="NCBI Taxonomy" id="990371"/>
    <lineage>
        <taxon>Bacteria</taxon>
        <taxon>Pseudomonadati</taxon>
        <taxon>Bacteroidota</taxon>
        <taxon>Sphingobacteriia</taxon>
        <taxon>Sphingobacteriales</taxon>
        <taxon>Sphingobacteriaceae</taxon>
        <taxon>Daejeonella</taxon>
    </lineage>
</organism>
<evidence type="ECO:0000256" key="7">
    <source>
        <dbReference type="ARBA" id="ARBA00022989"/>
    </source>
</evidence>
<keyword evidence="4 9" id="KW-0812">Transmembrane</keyword>
<feature type="transmembrane region" description="Helical" evidence="9">
    <location>
        <begin position="7"/>
        <end position="25"/>
    </location>
</feature>
<feature type="transmembrane region" description="Helical" evidence="9">
    <location>
        <begin position="65"/>
        <end position="86"/>
    </location>
</feature>
<dbReference type="NCBIfam" id="NF011369">
    <property type="entry name" value="PRK14788.1"/>
    <property type="match status" value="1"/>
</dbReference>
<feature type="transmembrane region" description="Helical" evidence="9">
    <location>
        <begin position="98"/>
        <end position="118"/>
    </location>
</feature>
<keyword evidence="8 9" id="KW-0472">Membrane</keyword>
<dbReference type="GO" id="GO:0005886">
    <property type="term" value="C:plasma membrane"/>
    <property type="evidence" value="ECO:0007669"/>
    <property type="project" value="UniProtKB-SubCell"/>
</dbReference>
<dbReference type="Pfam" id="PF01252">
    <property type="entry name" value="Peptidase_A8"/>
    <property type="match status" value="1"/>
</dbReference>
<keyword evidence="12" id="KW-1185">Reference proteome</keyword>
<dbReference type="UniPathway" id="UPA00665"/>
<evidence type="ECO:0000256" key="1">
    <source>
        <dbReference type="ARBA" id="ARBA00006139"/>
    </source>
</evidence>
<dbReference type="Proteomes" id="UP000199226">
    <property type="component" value="Unassembled WGS sequence"/>
</dbReference>
<name>A0A1G9U776_9SPHI</name>
<evidence type="ECO:0000256" key="6">
    <source>
        <dbReference type="ARBA" id="ARBA00022801"/>
    </source>
</evidence>
<keyword evidence="2 9" id="KW-1003">Cell membrane</keyword>
<feature type="transmembrane region" description="Helical" evidence="9">
    <location>
        <begin position="171"/>
        <end position="194"/>
    </location>
</feature>
<dbReference type="PRINTS" id="PR00781">
    <property type="entry name" value="LIPOSIGPTASE"/>
</dbReference>
<proteinExistence type="inferred from homology"/>
<comment type="subcellular location">
    <subcellularLocation>
        <location evidence="9">Cell membrane</location>
        <topology evidence="9">Multi-pass membrane protein</topology>
    </subcellularLocation>
</comment>
<keyword evidence="6 9" id="KW-0378">Hydrolase</keyword>
<evidence type="ECO:0000256" key="3">
    <source>
        <dbReference type="ARBA" id="ARBA00022670"/>
    </source>
</evidence>
<dbReference type="InterPro" id="IPR001872">
    <property type="entry name" value="Peptidase_A8"/>
</dbReference>
<feature type="active site" evidence="9">
    <location>
        <position position="181"/>
    </location>
</feature>
<evidence type="ECO:0000256" key="8">
    <source>
        <dbReference type="ARBA" id="ARBA00023136"/>
    </source>
</evidence>
<comment type="pathway">
    <text evidence="9">Protein modification; lipoprotein biosynthesis (signal peptide cleavage).</text>
</comment>
<dbReference type="EMBL" id="FNHH01000015">
    <property type="protein sequence ID" value="SDM55827.1"/>
    <property type="molecule type" value="Genomic_DNA"/>
</dbReference>
<keyword evidence="7 9" id="KW-1133">Transmembrane helix</keyword>
<keyword evidence="5 9" id="KW-0064">Aspartyl protease</keyword>
<dbReference type="GO" id="GO:0004190">
    <property type="term" value="F:aspartic-type endopeptidase activity"/>
    <property type="evidence" value="ECO:0007669"/>
    <property type="project" value="UniProtKB-UniRule"/>
</dbReference>
<comment type="function">
    <text evidence="9">This protein specifically catalyzes the removal of signal peptides from prolipoproteins.</text>
</comment>
<dbReference type="PANTHER" id="PTHR33695:SF1">
    <property type="entry name" value="LIPOPROTEIN SIGNAL PEPTIDASE"/>
    <property type="match status" value="1"/>
</dbReference>
<evidence type="ECO:0000256" key="10">
    <source>
        <dbReference type="RuleBase" id="RU004181"/>
    </source>
</evidence>
<keyword evidence="3 9" id="KW-0645">Protease</keyword>
<comment type="similarity">
    <text evidence="1 9 10">Belongs to the peptidase A8 family.</text>
</comment>
<dbReference type="STRING" id="990371.SAMN05421813_11580"/>
<dbReference type="HAMAP" id="MF_00161">
    <property type="entry name" value="LspA"/>
    <property type="match status" value="1"/>
</dbReference>
<dbReference type="AlphaFoldDB" id="A0A1G9U776"/>
<feature type="active site" evidence="9">
    <location>
        <position position="147"/>
    </location>
</feature>
<gene>
    <name evidence="9" type="primary">lspA</name>
    <name evidence="11" type="ORF">SAMN05421813_11580</name>
</gene>
<evidence type="ECO:0000256" key="5">
    <source>
        <dbReference type="ARBA" id="ARBA00022750"/>
    </source>
</evidence>
<protein>
    <recommendedName>
        <fullName evidence="9">Lipoprotein signal peptidase</fullName>
        <ecNumber evidence="9">3.4.23.36</ecNumber>
    </recommendedName>
    <alternativeName>
        <fullName evidence="9">Prolipoprotein signal peptidase</fullName>
    </alternativeName>
    <alternativeName>
        <fullName evidence="9">Signal peptidase II</fullName>
        <shortName evidence="9">SPase II</shortName>
    </alternativeName>
</protein>
<comment type="catalytic activity">
    <reaction evidence="9">
        <text>Release of signal peptides from bacterial membrane prolipoproteins. Hydrolyzes -Xaa-Yaa-Zaa-|-(S,diacylglyceryl)Cys-, in which Xaa is hydrophobic (preferably Leu), and Yaa (Ala or Ser) and Zaa (Gly or Ala) have small, neutral side chains.</text>
        <dbReference type="EC" id="3.4.23.36"/>
    </reaction>
</comment>
<evidence type="ECO:0000256" key="2">
    <source>
        <dbReference type="ARBA" id="ARBA00022475"/>
    </source>
</evidence>
<dbReference type="EC" id="3.4.23.36" evidence="9"/>
<sequence length="216" mass="24718">MKAYTKPFFAIFFILIADQVLKFWIKLNMSLGQEYKIIGDWAIIHFTENNGMAFGMEFGGEAGKLALTLFRIVAVLGIGYGLVYMIKRKYHRGLIMNLSLIFAGAMGNIIDSTFYGVIFSESSYYEPAKFLPAEGGYSSLFHGKVVDMFYVPIIQGTYPAWFPFWGGQELIFFRPVFNLADSAISIGVIMILIYQKRYFKEEKEEEVYTHSEVVEE</sequence>
<evidence type="ECO:0000256" key="9">
    <source>
        <dbReference type="HAMAP-Rule" id="MF_00161"/>
    </source>
</evidence>
<evidence type="ECO:0000313" key="11">
    <source>
        <dbReference type="EMBL" id="SDM55827.1"/>
    </source>
</evidence>
<accession>A0A1G9U776</accession>
<reference evidence="12" key="1">
    <citation type="submission" date="2016-10" db="EMBL/GenBank/DDBJ databases">
        <authorList>
            <person name="Varghese N."/>
            <person name="Submissions S."/>
        </authorList>
    </citation>
    <scope>NUCLEOTIDE SEQUENCE [LARGE SCALE GENOMIC DNA]</scope>
    <source>
        <strain evidence="12">DSM 24536</strain>
    </source>
</reference>
<evidence type="ECO:0000256" key="4">
    <source>
        <dbReference type="ARBA" id="ARBA00022692"/>
    </source>
</evidence>
<dbReference type="OrthoDB" id="9810259at2"/>
<dbReference type="RefSeq" id="WP_090705024.1">
    <property type="nucleotide sequence ID" value="NZ_FNHH01000015.1"/>
</dbReference>
<evidence type="ECO:0000313" key="12">
    <source>
        <dbReference type="Proteomes" id="UP000199226"/>
    </source>
</evidence>
<dbReference type="GO" id="GO:0006508">
    <property type="term" value="P:proteolysis"/>
    <property type="evidence" value="ECO:0007669"/>
    <property type="project" value="UniProtKB-KW"/>
</dbReference>